<evidence type="ECO:0008006" key="2">
    <source>
        <dbReference type="Google" id="ProtNLM"/>
    </source>
</evidence>
<dbReference type="AlphaFoldDB" id="A0A7C4PLI3"/>
<protein>
    <recommendedName>
        <fullName evidence="2">DUF4432 family protein</fullName>
    </recommendedName>
</protein>
<comment type="caution">
    <text evidence="1">The sequence shown here is derived from an EMBL/GenBank/DDBJ whole genome shotgun (WGS) entry which is preliminary data.</text>
</comment>
<dbReference type="EMBL" id="DSYK01000322">
    <property type="protein sequence ID" value="HGS21485.1"/>
    <property type="molecule type" value="Genomic_DNA"/>
</dbReference>
<name>A0A7C4PLI3_9CHLR</name>
<gene>
    <name evidence="1" type="ORF">ENT37_06425</name>
</gene>
<sequence length="244" mass="27646">MAPLSLRDCLGFHPDGKLERVHLAGIPFDASGKPVNVLQEWDQELDLGGKFFRPAGWDECFPTIDPYLGSPVMGELIGLPPEMNWQEDRVEQIWRTPRFEARRCFRLATPACLEMDFQAICLQETPLDYLWASHCLLGVENLQKMCLASGDEYRHFDHDASEKKIFVVNPGPVELDYLYFRVVLTTDQPYWGLWINRGGWPANCHPALRCLGVEATNTAGEIPAGQRLDPGAIFTGKVRFEIHS</sequence>
<evidence type="ECO:0000313" key="1">
    <source>
        <dbReference type="EMBL" id="HGS21485.1"/>
    </source>
</evidence>
<reference evidence="1" key="1">
    <citation type="journal article" date="2020" name="mSystems">
        <title>Genome- and Community-Level Interaction Insights into Carbon Utilization and Element Cycling Functions of Hydrothermarchaeota in Hydrothermal Sediment.</title>
        <authorList>
            <person name="Zhou Z."/>
            <person name="Liu Y."/>
            <person name="Xu W."/>
            <person name="Pan J."/>
            <person name="Luo Z.H."/>
            <person name="Li M."/>
        </authorList>
    </citation>
    <scope>NUCLEOTIDE SEQUENCE [LARGE SCALE GENOMIC DNA]</scope>
    <source>
        <strain evidence="1">SpSt-573</strain>
    </source>
</reference>
<organism evidence="1">
    <name type="scientific">Anaerolinea thermolimosa</name>
    <dbReference type="NCBI Taxonomy" id="229919"/>
    <lineage>
        <taxon>Bacteria</taxon>
        <taxon>Bacillati</taxon>
        <taxon>Chloroflexota</taxon>
        <taxon>Anaerolineae</taxon>
        <taxon>Anaerolineales</taxon>
        <taxon>Anaerolineaceae</taxon>
        <taxon>Anaerolinea</taxon>
    </lineage>
</organism>
<accession>A0A7C4PLI3</accession>
<proteinExistence type="predicted"/>